<sequence length="100" mass="11315">MQQKKYSFNYLIFKQGFIKRRMLVNPVTHPVGVSVSEQTIPQCDQQVDNAVPALRRSCNIQAGKLNRATTASKLFPMASPKVCCACFWACSERFSPRICE</sequence>
<dbReference type="EMBL" id="UGDC01000003">
    <property type="protein sequence ID" value="STJ83063.1"/>
    <property type="molecule type" value="Genomic_DNA"/>
</dbReference>
<dbReference type="Proteomes" id="UP000254785">
    <property type="component" value="Unassembled WGS sequence"/>
</dbReference>
<dbReference type="AlphaFoldDB" id="A0A376YEX1"/>
<evidence type="ECO:0000313" key="1">
    <source>
        <dbReference type="EMBL" id="STJ83063.1"/>
    </source>
</evidence>
<accession>A0A376YEX1</accession>
<proteinExistence type="predicted"/>
<evidence type="ECO:0000313" key="2">
    <source>
        <dbReference type="Proteomes" id="UP000254785"/>
    </source>
</evidence>
<name>A0A376YEX1_ECOLX</name>
<organism evidence="1 2">
    <name type="scientific">Escherichia coli</name>
    <dbReference type="NCBI Taxonomy" id="562"/>
    <lineage>
        <taxon>Bacteria</taxon>
        <taxon>Pseudomonadati</taxon>
        <taxon>Pseudomonadota</taxon>
        <taxon>Gammaproteobacteria</taxon>
        <taxon>Enterobacterales</taxon>
        <taxon>Enterobacteriaceae</taxon>
        <taxon>Escherichia</taxon>
    </lineage>
</organism>
<reference evidence="1 2" key="1">
    <citation type="submission" date="2018-06" db="EMBL/GenBank/DDBJ databases">
        <authorList>
            <consortium name="Pathogen Informatics"/>
            <person name="Doyle S."/>
        </authorList>
    </citation>
    <scope>NUCLEOTIDE SEQUENCE [LARGE SCALE GENOMIC DNA]</scope>
    <source>
        <strain evidence="1 2">NCTC9117</strain>
    </source>
</reference>
<protein>
    <submittedName>
        <fullName evidence="1">Uncharacterized protein</fullName>
    </submittedName>
</protein>
<gene>
    <name evidence="1" type="ORF">NCTC9117_05698</name>
</gene>